<evidence type="ECO:0000313" key="1">
    <source>
        <dbReference type="EMBL" id="EMG00908.1"/>
    </source>
</evidence>
<accession>M3FGC5</accession>
<dbReference type="EMBL" id="AKWO02000039">
    <property type="protein sequence ID" value="EMG00908.1"/>
    <property type="molecule type" value="Genomic_DNA"/>
</dbReference>
<dbReference type="AlphaFoldDB" id="M3FGC5"/>
<evidence type="ECO:0000313" key="2">
    <source>
        <dbReference type="Proteomes" id="UP000011783"/>
    </source>
</evidence>
<proteinExistence type="predicted"/>
<organism evidence="1 2">
    <name type="scientific">Leptospira borgpetersenii str. 200701203</name>
    <dbReference type="NCBI Taxonomy" id="1193007"/>
    <lineage>
        <taxon>Bacteria</taxon>
        <taxon>Pseudomonadati</taxon>
        <taxon>Spirochaetota</taxon>
        <taxon>Spirochaetia</taxon>
        <taxon>Leptospirales</taxon>
        <taxon>Leptospiraceae</taxon>
        <taxon>Leptospira</taxon>
    </lineage>
</organism>
<dbReference type="Proteomes" id="UP000011783">
    <property type="component" value="Unassembled WGS sequence"/>
</dbReference>
<sequence length="50" mass="5813">MDLIYSWLTDLVSGVELSNMFPDIGLFYSIHPGKTPIYQKNILKKIRSLR</sequence>
<reference evidence="1 2" key="1">
    <citation type="submission" date="2013-01" db="EMBL/GenBank/DDBJ databases">
        <authorList>
            <person name="Harkins D.M."/>
            <person name="Durkin A.S."/>
            <person name="Brinkac L.M."/>
            <person name="Haft D.H."/>
            <person name="Selengut J.D."/>
            <person name="Sanka R."/>
            <person name="DePew J."/>
            <person name="Purushe J."/>
            <person name="Picardeau M."/>
            <person name="Werts C."/>
            <person name="Goarant C."/>
            <person name="Vinetz J.M."/>
            <person name="Sutton G.G."/>
            <person name="Nierman W.C."/>
            <person name="Fouts D.E."/>
        </authorList>
    </citation>
    <scope>NUCLEOTIDE SEQUENCE [LARGE SCALE GENOMIC DNA]</scope>
    <source>
        <strain evidence="1 2">200701203</strain>
    </source>
</reference>
<name>M3FGC5_LEPBO</name>
<dbReference type="BioCyc" id="LBOR1193007:G11KN-2429-MONOMER"/>
<gene>
    <name evidence="1" type="ORF">LEP1GSC123_3282</name>
</gene>
<protein>
    <submittedName>
        <fullName evidence="1">Uncharacterized protein</fullName>
    </submittedName>
</protein>
<comment type="caution">
    <text evidence="1">The sequence shown here is derived from an EMBL/GenBank/DDBJ whole genome shotgun (WGS) entry which is preliminary data.</text>
</comment>